<feature type="region of interest" description="Disordered" evidence="1">
    <location>
        <begin position="103"/>
        <end position="148"/>
    </location>
</feature>
<protein>
    <submittedName>
        <fullName evidence="2">P pilus assembly/Cpx signaling pathway, periplasmic inhibitor/zinc-resistance associated protein</fullName>
    </submittedName>
</protein>
<reference evidence="2 3" key="1">
    <citation type="submission" date="2015-09" db="EMBL/GenBank/DDBJ databases">
        <title>Identification and resolution of microdiversity through metagenomic sequencing of parallel consortia.</title>
        <authorList>
            <person name="Nelson W.C."/>
            <person name="Romine M.F."/>
            <person name="Lindemann S.R."/>
        </authorList>
    </citation>
    <scope>NUCLEOTIDE SEQUENCE [LARGE SCALE GENOMIC DNA]</scope>
    <source>
        <strain evidence="2">Ana</strain>
    </source>
</reference>
<proteinExistence type="predicted"/>
<gene>
    <name evidence="2" type="ORF">HLUCCA11_12375</name>
</gene>
<evidence type="ECO:0000313" key="3">
    <source>
        <dbReference type="Proteomes" id="UP000050465"/>
    </source>
</evidence>
<organism evidence="2 3">
    <name type="scientific">Phormidesmis priestleyi Ana</name>
    <dbReference type="NCBI Taxonomy" id="1666911"/>
    <lineage>
        <taxon>Bacteria</taxon>
        <taxon>Bacillati</taxon>
        <taxon>Cyanobacteriota</taxon>
        <taxon>Cyanophyceae</taxon>
        <taxon>Leptolyngbyales</taxon>
        <taxon>Leptolyngbyaceae</taxon>
        <taxon>Phormidesmis</taxon>
    </lineage>
</organism>
<feature type="region of interest" description="Disordered" evidence="1">
    <location>
        <begin position="184"/>
        <end position="249"/>
    </location>
</feature>
<comment type="caution">
    <text evidence="2">The sequence shown here is derived from an EMBL/GenBank/DDBJ whole genome shotgun (WGS) entry which is preliminary data.</text>
</comment>
<evidence type="ECO:0000256" key="1">
    <source>
        <dbReference type="SAM" id="MobiDB-lite"/>
    </source>
</evidence>
<sequence length="249" mass="27677">MKLNLKTLSFGFLTVALLATPLVVTKSAEADDARSHRGANFEQFDLTEAQASQIAAVRAETRSQIEALLTPEQRSAFESSEMGPRGLRSLDLTDEQRSQIRTIREDSREQMSAILTEEQRQTLIETRSEGRGRGRSKHGSGGQERGDRLEALNLTAAQSTQIEAIRTEARSQMAALLTAEQRATLENSESGNGMTGRRAWKSLDLTDEQREQMQTIHEASHAQIDAVLTNEQRQQRSEGREGRGGRKGR</sequence>
<accession>A0A0P7ZJU2</accession>
<dbReference type="AlphaFoldDB" id="A0A0P7ZJU2"/>
<name>A0A0P7ZJU2_9CYAN</name>
<evidence type="ECO:0000313" key="2">
    <source>
        <dbReference type="EMBL" id="KPQ34958.1"/>
    </source>
</evidence>
<dbReference type="PATRIC" id="fig|1666911.3.peg.4623"/>
<dbReference type="Proteomes" id="UP000050465">
    <property type="component" value="Unassembled WGS sequence"/>
</dbReference>
<dbReference type="Gene3D" id="1.20.120.1490">
    <property type="match status" value="2"/>
</dbReference>
<feature type="compositionally biased region" description="Basic and acidic residues" evidence="1">
    <location>
        <begin position="233"/>
        <end position="249"/>
    </location>
</feature>
<dbReference type="STRING" id="1666911.HLUCCA11_12375"/>
<dbReference type="GO" id="GO:0042597">
    <property type="term" value="C:periplasmic space"/>
    <property type="evidence" value="ECO:0007669"/>
    <property type="project" value="InterPro"/>
</dbReference>
<dbReference type="EMBL" id="LJZR01000015">
    <property type="protein sequence ID" value="KPQ34958.1"/>
    <property type="molecule type" value="Genomic_DNA"/>
</dbReference>